<gene>
    <name evidence="2" type="ORF">IAA16_06650</name>
</gene>
<reference evidence="2" key="2">
    <citation type="submission" date="2021-04" db="EMBL/GenBank/DDBJ databases">
        <authorList>
            <person name="Gilroy R."/>
        </authorList>
    </citation>
    <scope>NUCLEOTIDE SEQUENCE</scope>
    <source>
        <strain evidence="2">Gambia15-2214</strain>
    </source>
</reference>
<feature type="non-terminal residue" evidence="2">
    <location>
        <position position="1"/>
    </location>
</feature>
<evidence type="ECO:0000313" key="3">
    <source>
        <dbReference type="Proteomes" id="UP000823914"/>
    </source>
</evidence>
<dbReference type="EMBL" id="JAHLFV010000158">
    <property type="protein sequence ID" value="MBU3850227.1"/>
    <property type="molecule type" value="Genomic_DNA"/>
</dbReference>
<comment type="caution">
    <text evidence="2">The sequence shown here is derived from an EMBL/GenBank/DDBJ whole genome shotgun (WGS) entry which is preliminary data.</text>
</comment>
<organism evidence="2 3">
    <name type="scientific">Candidatus Treponema excrementipullorum</name>
    <dbReference type="NCBI Taxonomy" id="2838768"/>
    <lineage>
        <taxon>Bacteria</taxon>
        <taxon>Pseudomonadati</taxon>
        <taxon>Spirochaetota</taxon>
        <taxon>Spirochaetia</taxon>
        <taxon>Spirochaetales</taxon>
        <taxon>Treponemataceae</taxon>
        <taxon>Treponema</taxon>
    </lineage>
</organism>
<dbReference type="AlphaFoldDB" id="A0A9E2L3S5"/>
<feature type="compositionally biased region" description="Polar residues" evidence="1">
    <location>
        <begin position="9"/>
        <end position="24"/>
    </location>
</feature>
<accession>A0A9E2L3S5</accession>
<evidence type="ECO:0000256" key="1">
    <source>
        <dbReference type="SAM" id="MobiDB-lite"/>
    </source>
</evidence>
<dbReference type="Proteomes" id="UP000823914">
    <property type="component" value="Unassembled WGS sequence"/>
</dbReference>
<feature type="region of interest" description="Disordered" evidence="1">
    <location>
        <begin position="1"/>
        <end position="62"/>
    </location>
</feature>
<name>A0A9E2L3S5_9SPIR</name>
<protein>
    <submittedName>
        <fullName evidence="2">Uncharacterized protein</fullName>
    </submittedName>
</protein>
<sequence>SIKEEIHSSEQSTAKPEVNVSSVGDTDKSEDSQFKPISLGSQNQDNTVIPSSTSKDTGELPAIEDLVVGSDTDLEATDYALDMGVSPQVGNKAGGIAGDSETIAQAIRTVLAKEG</sequence>
<reference evidence="2" key="1">
    <citation type="journal article" date="2021" name="PeerJ">
        <title>Extensive microbial diversity within the chicken gut microbiome revealed by metagenomics and culture.</title>
        <authorList>
            <person name="Gilroy R."/>
            <person name="Ravi A."/>
            <person name="Getino M."/>
            <person name="Pursley I."/>
            <person name="Horton D.L."/>
            <person name="Alikhan N.F."/>
            <person name="Baker D."/>
            <person name="Gharbi K."/>
            <person name="Hall N."/>
            <person name="Watson M."/>
            <person name="Adriaenssens E.M."/>
            <person name="Foster-Nyarko E."/>
            <person name="Jarju S."/>
            <person name="Secka A."/>
            <person name="Antonio M."/>
            <person name="Oren A."/>
            <person name="Chaudhuri R.R."/>
            <person name="La Ragione R."/>
            <person name="Hildebrand F."/>
            <person name="Pallen M.J."/>
        </authorList>
    </citation>
    <scope>NUCLEOTIDE SEQUENCE</scope>
    <source>
        <strain evidence="2">Gambia15-2214</strain>
    </source>
</reference>
<feature type="compositionally biased region" description="Polar residues" evidence="1">
    <location>
        <begin position="39"/>
        <end position="55"/>
    </location>
</feature>
<proteinExistence type="predicted"/>
<evidence type="ECO:0000313" key="2">
    <source>
        <dbReference type="EMBL" id="MBU3850227.1"/>
    </source>
</evidence>